<reference evidence="2" key="1">
    <citation type="submission" date="2019-04" db="EMBL/GenBank/DDBJ databases">
        <title>Friends and foes A comparative genomics studyof 23 Aspergillus species from section Flavi.</title>
        <authorList>
            <consortium name="DOE Joint Genome Institute"/>
            <person name="Kjaerbolling I."/>
            <person name="Vesth T."/>
            <person name="Frisvad J.C."/>
            <person name="Nybo J.L."/>
            <person name="Theobald S."/>
            <person name="Kildgaard S."/>
            <person name="Isbrandt T."/>
            <person name="Kuo A."/>
            <person name="Sato A."/>
            <person name="Lyhne E.K."/>
            <person name="Kogle M.E."/>
            <person name="Wiebenga A."/>
            <person name="Kun R.S."/>
            <person name="Lubbers R.J."/>
            <person name="Makela M.R."/>
            <person name="Barry K."/>
            <person name="Chovatia M."/>
            <person name="Clum A."/>
            <person name="Daum C."/>
            <person name="Haridas S."/>
            <person name="He G."/>
            <person name="LaButti K."/>
            <person name="Lipzen A."/>
            <person name="Mondo S."/>
            <person name="Riley R."/>
            <person name="Salamov A."/>
            <person name="Simmons B.A."/>
            <person name="Magnuson J.K."/>
            <person name="Henrissat B."/>
            <person name="Mortensen U.H."/>
            <person name="Larsen T.O."/>
            <person name="Devries R.P."/>
            <person name="Grigoriev I.V."/>
            <person name="Machida M."/>
            <person name="Baker S.E."/>
            <person name="Andersen M.R."/>
        </authorList>
    </citation>
    <scope>NUCLEOTIDE SEQUENCE [LARGE SCALE GENOMIC DNA]</scope>
    <source>
        <strain evidence="2">CBS 553.77</strain>
    </source>
</reference>
<evidence type="ECO:0000313" key="1">
    <source>
        <dbReference type="EMBL" id="KAE8349855.1"/>
    </source>
</evidence>
<dbReference type="AlphaFoldDB" id="A0A5N6YWQ8"/>
<dbReference type="Proteomes" id="UP000327118">
    <property type="component" value="Unassembled WGS sequence"/>
</dbReference>
<accession>A0A5N6YWQ8</accession>
<gene>
    <name evidence="1" type="ORF">BDV28DRAFT_52712</name>
</gene>
<evidence type="ECO:0000313" key="2">
    <source>
        <dbReference type="Proteomes" id="UP000327118"/>
    </source>
</evidence>
<name>A0A5N6YWQ8_9EURO</name>
<proteinExistence type="predicted"/>
<keyword evidence="2" id="KW-1185">Reference proteome</keyword>
<protein>
    <submittedName>
        <fullName evidence="1">Uncharacterized protein</fullName>
    </submittedName>
</protein>
<dbReference type="EMBL" id="ML739268">
    <property type="protein sequence ID" value="KAE8349855.1"/>
    <property type="molecule type" value="Genomic_DNA"/>
</dbReference>
<sequence>MCWDMLFFFVFRLCLLLHAYGLRHIIPILISSPKKIQPLGLLFLSGLVVRAVTLHKSLIRFPSCILAGFKGAQKKQRK</sequence>
<organism evidence="1 2">
    <name type="scientific">Aspergillus coremiiformis</name>
    <dbReference type="NCBI Taxonomy" id="138285"/>
    <lineage>
        <taxon>Eukaryota</taxon>
        <taxon>Fungi</taxon>
        <taxon>Dikarya</taxon>
        <taxon>Ascomycota</taxon>
        <taxon>Pezizomycotina</taxon>
        <taxon>Eurotiomycetes</taxon>
        <taxon>Eurotiomycetidae</taxon>
        <taxon>Eurotiales</taxon>
        <taxon>Aspergillaceae</taxon>
        <taxon>Aspergillus</taxon>
        <taxon>Aspergillus subgen. Circumdati</taxon>
    </lineage>
</organism>